<accession>A0A9D2QV37</accession>
<keyword evidence="3" id="KW-0804">Transcription</keyword>
<gene>
    <name evidence="6" type="ORF">H9914_14405</name>
</gene>
<name>A0A9D2QV37_9FIRM</name>
<dbReference type="SUPFAM" id="SSF46785">
    <property type="entry name" value="Winged helix' DNA-binding domain"/>
    <property type="match status" value="1"/>
</dbReference>
<evidence type="ECO:0000256" key="3">
    <source>
        <dbReference type="ARBA" id="ARBA00023163"/>
    </source>
</evidence>
<reference evidence="6" key="1">
    <citation type="journal article" date="2021" name="PeerJ">
        <title>Extensive microbial diversity within the chicken gut microbiome revealed by metagenomics and culture.</title>
        <authorList>
            <person name="Gilroy R."/>
            <person name="Ravi A."/>
            <person name="Getino M."/>
            <person name="Pursley I."/>
            <person name="Horton D.L."/>
            <person name="Alikhan N.F."/>
            <person name="Baker D."/>
            <person name="Gharbi K."/>
            <person name="Hall N."/>
            <person name="Watson M."/>
            <person name="Adriaenssens E.M."/>
            <person name="Foster-Nyarko E."/>
            <person name="Jarju S."/>
            <person name="Secka A."/>
            <person name="Antonio M."/>
            <person name="Oren A."/>
            <person name="Chaudhuri R.R."/>
            <person name="La Ragione R."/>
            <person name="Hildebrand F."/>
            <person name="Pallen M.J."/>
        </authorList>
    </citation>
    <scope>NUCLEOTIDE SEQUENCE</scope>
    <source>
        <strain evidence="6">ChiBcec6-4105</strain>
    </source>
</reference>
<sequence>MEKRDIRKILHRLDLERRQLMRPKFLKIGLTVGEGQPRILNCLLEQGEMSQRELADACLFDVTTLSRTLDKMEKAGLLIRKINPASRRAHLIVLTPEGKKKARQVQEQFEWLDQILWEDMEEKEMEDLYRSLEKIEQNVKKCGNRS</sequence>
<dbReference type="InterPro" id="IPR036390">
    <property type="entry name" value="WH_DNA-bd_sf"/>
</dbReference>
<evidence type="ECO:0000313" key="6">
    <source>
        <dbReference type="EMBL" id="HJD30165.1"/>
    </source>
</evidence>
<evidence type="ECO:0000259" key="5">
    <source>
        <dbReference type="PROSITE" id="PS50995"/>
    </source>
</evidence>
<keyword evidence="1" id="KW-0805">Transcription regulation</keyword>
<evidence type="ECO:0000256" key="2">
    <source>
        <dbReference type="ARBA" id="ARBA00023125"/>
    </source>
</evidence>
<feature type="domain" description="HTH marR-type" evidence="5">
    <location>
        <begin position="1"/>
        <end position="137"/>
    </location>
</feature>
<dbReference type="GO" id="GO:0003677">
    <property type="term" value="F:DNA binding"/>
    <property type="evidence" value="ECO:0007669"/>
    <property type="project" value="UniProtKB-KW"/>
</dbReference>
<keyword evidence="2" id="KW-0238">DNA-binding</keyword>
<dbReference type="GO" id="GO:0006950">
    <property type="term" value="P:response to stress"/>
    <property type="evidence" value="ECO:0007669"/>
    <property type="project" value="TreeGrafter"/>
</dbReference>
<evidence type="ECO:0000256" key="1">
    <source>
        <dbReference type="ARBA" id="ARBA00023015"/>
    </source>
</evidence>
<reference evidence="6" key="2">
    <citation type="submission" date="2021-04" db="EMBL/GenBank/DDBJ databases">
        <authorList>
            <person name="Gilroy R."/>
        </authorList>
    </citation>
    <scope>NUCLEOTIDE SEQUENCE</scope>
    <source>
        <strain evidence="6">ChiBcec6-4105</strain>
    </source>
</reference>
<organism evidence="6 7">
    <name type="scientific">Candidatus Blautia avicola</name>
    <dbReference type="NCBI Taxonomy" id="2838483"/>
    <lineage>
        <taxon>Bacteria</taxon>
        <taxon>Bacillati</taxon>
        <taxon>Bacillota</taxon>
        <taxon>Clostridia</taxon>
        <taxon>Lachnospirales</taxon>
        <taxon>Lachnospiraceae</taxon>
        <taxon>Blautia</taxon>
    </lineage>
</organism>
<dbReference type="AlphaFoldDB" id="A0A9D2QV37"/>
<dbReference type="Pfam" id="PF01047">
    <property type="entry name" value="MarR"/>
    <property type="match status" value="1"/>
</dbReference>
<dbReference type="EMBL" id="DWUY01000314">
    <property type="protein sequence ID" value="HJD30165.1"/>
    <property type="molecule type" value="Genomic_DNA"/>
</dbReference>
<dbReference type="PROSITE" id="PS01117">
    <property type="entry name" value="HTH_MARR_1"/>
    <property type="match status" value="1"/>
</dbReference>
<dbReference type="Proteomes" id="UP000823892">
    <property type="component" value="Unassembled WGS sequence"/>
</dbReference>
<dbReference type="PRINTS" id="PR00598">
    <property type="entry name" value="HTHMARR"/>
</dbReference>
<dbReference type="InterPro" id="IPR000835">
    <property type="entry name" value="HTH_MarR-typ"/>
</dbReference>
<evidence type="ECO:0000256" key="4">
    <source>
        <dbReference type="SAM" id="Coils"/>
    </source>
</evidence>
<dbReference type="InterPro" id="IPR036388">
    <property type="entry name" value="WH-like_DNA-bd_sf"/>
</dbReference>
<dbReference type="InterPro" id="IPR023187">
    <property type="entry name" value="Tscrpt_reg_MarR-type_CS"/>
</dbReference>
<protein>
    <submittedName>
        <fullName evidence="6">MarR family transcriptional regulator</fullName>
    </submittedName>
</protein>
<keyword evidence="4" id="KW-0175">Coiled coil</keyword>
<evidence type="ECO:0000313" key="7">
    <source>
        <dbReference type="Proteomes" id="UP000823892"/>
    </source>
</evidence>
<dbReference type="SMART" id="SM00347">
    <property type="entry name" value="HTH_MARR"/>
    <property type="match status" value="1"/>
</dbReference>
<dbReference type="Gene3D" id="1.10.10.10">
    <property type="entry name" value="Winged helix-like DNA-binding domain superfamily/Winged helix DNA-binding domain"/>
    <property type="match status" value="1"/>
</dbReference>
<dbReference type="InterPro" id="IPR039422">
    <property type="entry name" value="MarR/SlyA-like"/>
</dbReference>
<dbReference type="PANTHER" id="PTHR33164">
    <property type="entry name" value="TRANSCRIPTIONAL REGULATOR, MARR FAMILY"/>
    <property type="match status" value="1"/>
</dbReference>
<comment type="caution">
    <text evidence="6">The sequence shown here is derived from an EMBL/GenBank/DDBJ whole genome shotgun (WGS) entry which is preliminary data.</text>
</comment>
<proteinExistence type="predicted"/>
<dbReference type="PROSITE" id="PS50995">
    <property type="entry name" value="HTH_MARR_2"/>
    <property type="match status" value="1"/>
</dbReference>
<dbReference type="PANTHER" id="PTHR33164:SF43">
    <property type="entry name" value="HTH-TYPE TRANSCRIPTIONAL REPRESSOR YETL"/>
    <property type="match status" value="1"/>
</dbReference>
<dbReference type="GO" id="GO:0003700">
    <property type="term" value="F:DNA-binding transcription factor activity"/>
    <property type="evidence" value="ECO:0007669"/>
    <property type="project" value="InterPro"/>
</dbReference>
<feature type="coiled-coil region" evidence="4">
    <location>
        <begin position="118"/>
        <end position="145"/>
    </location>
</feature>